<sequence length="80" mass="8915">MQTYTRSPLPRQERVDTSRGEEKGESNRRVLGPDVEVVKPLATLKSAKEEDGAAEELISFTGKVHAASLMRWDTSLTNKN</sequence>
<protein>
    <submittedName>
        <fullName evidence="2">Uncharacterized protein</fullName>
    </submittedName>
</protein>
<dbReference type="Proteomes" id="UP000314294">
    <property type="component" value="Unassembled WGS sequence"/>
</dbReference>
<keyword evidence="3" id="KW-1185">Reference proteome</keyword>
<evidence type="ECO:0000256" key="1">
    <source>
        <dbReference type="SAM" id="MobiDB-lite"/>
    </source>
</evidence>
<proteinExistence type="predicted"/>
<comment type="caution">
    <text evidence="2">The sequence shown here is derived from an EMBL/GenBank/DDBJ whole genome shotgun (WGS) entry which is preliminary data.</text>
</comment>
<organism evidence="2 3">
    <name type="scientific">Liparis tanakae</name>
    <name type="common">Tanaka's snailfish</name>
    <dbReference type="NCBI Taxonomy" id="230148"/>
    <lineage>
        <taxon>Eukaryota</taxon>
        <taxon>Metazoa</taxon>
        <taxon>Chordata</taxon>
        <taxon>Craniata</taxon>
        <taxon>Vertebrata</taxon>
        <taxon>Euteleostomi</taxon>
        <taxon>Actinopterygii</taxon>
        <taxon>Neopterygii</taxon>
        <taxon>Teleostei</taxon>
        <taxon>Neoteleostei</taxon>
        <taxon>Acanthomorphata</taxon>
        <taxon>Eupercaria</taxon>
        <taxon>Perciformes</taxon>
        <taxon>Cottioidei</taxon>
        <taxon>Cottales</taxon>
        <taxon>Liparidae</taxon>
        <taxon>Liparis</taxon>
    </lineage>
</organism>
<feature type="compositionally biased region" description="Basic and acidic residues" evidence="1">
    <location>
        <begin position="11"/>
        <end position="28"/>
    </location>
</feature>
<reference evidence="2 3" key="1">
    <citation type="submission" date="2019-03" db="EMBL/GenBank/DDBJ databases">
        <title>First draft genome of Liparis tanakae, snailfish: a comprehensive survey of snailfish specific genes.</title>
        <authorList>
            <person name="Kim W."/>
            <person name="Song I."/>
            <person name="Jeong J.-H."/>
            <person name="Kim D."/>
            <person name="Kim S."/>
            <person name="Ryu S."/>
            <person name="Song J.Y."/>
            <person name="Lee S.K."/>
        </authorList>
    </citation>
    <scope>NUCLEOTIDE SEQUENCE [LARGE SCALE GENOMIC DNA]</scope>
    <source>
        <tissue evidence="2">Muscle</tissue>
    </source>
</reference>
<feature type="region of interest" description="Disordered" evidence="1">
    <location>
        <begin position="1"/>
        <end position="30"/>
    </location>
</feature>
<gene>
    <name evidence="2" type="ORF">EYF80_049111</name>
</gene>
<evidence type="ECO:0000313" key="2">
    <source>
        <dbReference type="EMBL" id="TNN40721.1"/>
    </source>
</evidence>
<dbReference type="EMBL" id="SRLO01001165">
    <property type="protein sequence ID" value="TNN40721.1"/>
    <property type="molecule type" value="Genomic_DNA"/>
</dbReference>
<accession>A0A4Z2FIE8</accession>
<name>A0A4Z2FIE8_9TELE</name>
<evidence type="ECO:0000313" key="3">
    <source>
        <dbReference type="Proteomes" id="UP000314294"/>
    </source>
</evidence>
<dbReference type="AlphaFoldDB" id="A0A4Z2FIE8"/>